<keyword evidence="2" id="KW-0521">NADP</keyword>
<proteinExistence type="inferred from homology"/>
<dbReference type="EMBL" id="JARKIB010000180">
    <property type="protein sequence ID" value="KAJ7727351.1"/>
    <property type="molecule type" value="Genomic_DNA"/>
</dbReference>
<protein>
    <submittedName>
        <fullName evidence="6">NAD(P)-binding protein</fullName>
    </submittedName>
</protein>
<feature type="compositionally biased region" description="Low complexity" evidence="5">
    <location>
        <begin position="1"/>
        <end position="25"/>
    </location>
</feature>
<dbReference type="Pfam" id="PF00106">
    <property type="entry name" value="adh_short"/>
    <property type="match status" value="1"/>
</dbReference>
<evidence type="ECO:0000256" key="1">
    <source>
        <dbReference type="ARBA" id="ARBA00006484"/>
    </source>
</evidence>
<dbReference type="InterPro" id="IPR036291">
    <property type="entry name" value="NAD(P)-bd_dom_sf"/>
</dbReference>
<reference evidence="6" key="1">
    <citation type="submission" date="2023-03" db="EMBL/GenBank/DDBJ databases">
        <title>Massive genome expansion in bonnet fungi (Mycena s.s.) driven by repeated elements and novel gene families across ecological guilds.</title>
        <authorList>
            <consortium name="Lawrence Berkeley National Laboratory"/>
            <person name="Harder C.B."/>
            <person name="Miyauchi S."/>
            <person name="Viragh M."/>
            <person name="Kuo A."/>
            <person name="Thoen E."/>
            <person name="Andreopoulos B."/>
            <person name="Lu D."/>
            <person name="Skrede I."/>
            <person name="Drula E."/>
            <person name="Henrissat B."/>
            <person name="Morin E."/>
            <person name="Kohler A."/>
            <person name="Barry K."/>
            <person name="LaButti K."/>
            <person name="Morin E."/>
            <person name="Salamov A."/>
            <person name="Lipzen A."/>
            <person name="Mereny Z."/>
            <person name="Hegedus B."/>
            <person name="Baldrian P."/>
            <person name="Stursova M."/>
            <person name="Weitz H."/>
            <person name="Taylor A."/>
            <person name="Grigoriev I.V."/>
            <person name="Nagy L.G."/>
            <person name="Martin F."/>
            <person name="Kauserud H."/>
        </authorList>
    </citation>
    <scope>NUCLEOTIDE SEQUENCE</scope>
    <source>
        <strain evidence="6">CBHHK182m</strain>
    </source>
</reference>
<dbReference type="SUPFAM" id="SSF51735">
    <property type="entry name" value="NAD(P)-binding Rossmann-fold domains"/>
    <property type="match status" value="1"/>
</dbReference>
<gene>
    <name evidence="6" type="ORF">B0H16DRAFT_257041</name>
</gene>
<dbReference type="Proteomes" id="UP001215598">
    <property type="component" value="Unassembled WGS sequence"/>
</dbReference>
<evidence type="ECO:0000256" key="5">
    <source>
        <dbReference type="SAM" id="MobiDB-lite"/>
    </source>
</evidence>
<evidence type="ECO:0000256" key="2">
    <source>
        <dbReference type="ARBA" id="ARBA00022857"/>
    </source>
</evidence>
<sequence length="336" mass="35458">MLPTPTSPRSRGPSPGRPALSGSASFSPSGALDPADTHPVLHPGRVAVITGAASGIGAAAARLLASLHHMKIALADLPSTLPALEALAAELEEIVGEGNVLVVPTDVRVVSEVERLRERVYEAWSEVGVLMNNAGVNGGGKSWDGLDAWHDVFAVNLFGVVNVQQVFVPAMLHQENPAMVINTGSKQGITNPPGNTAYNASKAAVKSLTEGLAHQLRERNGGHGGGGGVTAHLFVPGWTFTGLTGQHDGGEKPPGAWTAEETVRYMLEHVAKGDFYVLCPDGDTGPEIDPLRIMWAAADVAQGRPALSRWHRDYKALFEEYMREGQALAQEGGLRL</sequence>
<dbReference type="PANTHER" id="PTHR43008">
    <property type="entry name" value="BENZIL REDUCTASE"/>
    <property type="match status" value="1"/>
</dbReference>
<evidence type="ECO:0000313" key="6">
    <source>
        <dbReference type="EMBL" id="KAJ7727351.1"/>
    </source>
</evidence>
<dbReference type="PRINTS" id="PR00081">
    <property type="entry name" value="GDHRDH"/>
</dbReference>
<evidence type="ECO:0000313" key="7">
    <source>
        <dbReference type="Proteomes" id="UP001215598"/>
    </source>
</evidence>
<accession>A0AAD7HU12</accession>
<dbReference type="PRINTS" id="PR00080">
    <property type="entry name" value="SDRFAMILY"/>
</dbReference>
<dbReference type="InterPro" id="IPR002347">
    <property type="entry name" value="SDR_fam"/>
</dbReference>
<dbReference type="CDD" id="cd05233">
    <property type="entry name" value="SDR_c"/>
    <property type="match status" value="1"/>
</dbReference>
<feature type="region of interest" description="Disordered" evidence="5">
    <location>
        <begin position="1"/>
        <end position="38"/>
    </location>
</feature>
<organism evidence="6 7">
    <name type="scientific">Mycena metata</name>
    <dbReference type="NCBI Taxonomy" id="1033252"/>
    <lineage>
        <taxon>Eukaryota</taxon>
        <taxon>Fungi</taxon>
        <taxon>Dikarya</taxon>
        <taxon>Basidiomycota</taxon>
        <taxon>Agaricomycotina</taxon>
        <taxon>Agaricomycetes</taxon>
        <taxon>Agaricomycetidae</taxon>
        <taxon>Agaricales</taxon>
        <taxon>Marasmiineae</taxon>
        <taxon>Mycenaceae</taxon>
        <taxon>Mycena</taxon>
    </lineage>
</organism>
<evidence type="ECO:0000256" key="3">
    <source>
        <dbReference type="ARBA" id="ARBA00023002"/>
    </source>
</evidence>
<evidence type="ECO:0000256" key="4">
    <source>
        <dbReference type="RuleBase" id="RU000363"/>
    </source>
</evidence>
<dbReference type="InterPro" id="IPR020904">
    <property type="entry name" value="Sc_DH/Rdtase_CS"/>
</dbReference>
<comment type="caution">
    <text evidence="6">The sequence shown here is derived from an EMBL/GenBank/DDBJ whole genome shotgun (WGS) entry which is preliminary data.</text>
</comment>
<dbReference type="AlphaFoldDB" id="A0AAD7HU12"/>
<dbReference type="Gene3D" id="3.40.50.720">
    <property type="entry name" value="NAD(P)-binding Rossmann-like Domain"/>
    <property type="match status" value="1"/>
</dbReference>
<dbReference type="PANTHER" id="PTHR43008:SF7">
    <property type="entry name" value="SHORT CHAIN DEHYDROGENASE_REDUCTASE (AFU_ORTHOLOGUE AFUA_2G00830)"/>
    <property type="match status" value="1"/>
</dbReference>
<comment type="similarity">
    <text evidence="1 4">Belongs to the short-chain dehydrogenases/reductases (SDR) family.</text>
</comment>
<dbReference type="GO" id="GO:0016616">
    <property type="term" value="F:oxidoreductase activity, acting on the CH-OH group of donors, NAD or NADP as acceptor"/>
    <property type="evidence" value="ECO:0007669"/>
    <property type="project" value="UniProtKB-ARBA"/>
</dbReference>
<dbReference type="GO" id="GO:0050664">
    <property type="term" value="F:oxidoreductase activity, acting on NAD(P)H, oxygen as acceptor"/>
    <property type="evidence" value="ECO:0007669"/>
    <property type="project" value="TreeGrafter"/>
</dbReference>
<keyword evidence="7" id="KW-1185">Reference proteome</keyword>
<keyword evidence="3" id="KW-0560">Oxidoreductase</keyword>
<dbReference type="PROSITE" id="PS00061">
    <property type="entry name" value="ADH_SHORT"/>
    <property type="match status" value="1"/>
</dbReference>
<name>A0AAD7HU12_9AGAR</name>